<reference evidence="1" key="2">
    <citation type="submission" date="2025-08" db="UniProtKB">
        <authorList>
            <consortium name="RefSeq"/>
        </authorList>
    </citation>
    <scope>IDENTIFICATION</scope>
</reference>
<gene>
    <name evidence="1" type="ORF">An14g03860</name>
</gene>
<reference evidence="1" key="1">
    <citation type="submission" date="2025-02" db="EMBL/GenBank/DDBJ databases">
        <authorList>
            <consortium name="NCBI Genome Project"/>
        </authorList>
    </citation>
    <scope>NUCLEOTIDE SEQUENCE</scope>
</reference>
<organism evidence="1">
    <name type="scientific">Aspergillus niger</name>
    <dbReference type="NCBI Taxonomy" id="5061"/>
    <lineage>
        <taxon>Eukaryota</taxon>
        <taxon>Fungi</taxon>
        <taxon>Dikarya</taxon>
        <taxon>Ascomycota</taxon>
        <taxon>Pezizomycotina</taxon>
        <taxon>Eurotiomycetes</taxon>
        <taxon>Eurotiomycetidae</taxon>
        <taxon>Eurotiales</taxon>
        <taxon>Aspergillaceae</taxon>
        <taxon>Aspergillus</taxon>
        <taxon>Aspergillus subgen. Circumdati</taxon>
    </lineage>
</organism>
<protein>
    <submittedName>
        <fullName evidence="1">Uncharacterized protein</fullName>
    </submittedName>
</protein>
<evidence type="ECO:0000313" key="1">
    <source>
        <dbReference type="RefSeq" id="XP_059604675.1"/>
    </source>
</evidence>
<dbReference type="GeneID" id="84592970"/>
<proteinExistence type="predicted"/>
<sequence>MAEEGNGKRSNWLTNYCLEQDGDALARRNPAYHCRRDIVVAFGGKNDTSILRIRHGFLFTPNWCAKSEVAKGQQLLVDTKSAGSQALMLLMELPMQALSPSEATTLGWPAENTGVWHESCSQQVISLLTGLRIRQIRAAKAGKMLDCCLGI</sequence>
<dbReference type="AlphaFoldDB" id="A0AAJ8BVJ0"/>
<accession>A0AAJ8BVJ0</accession>
<name>A0AAJ8BVJ0_ASPNG</name>
<dbReference type="RefSeq" id="XP_059604675.1">
    <property type="nucleotide sequence ID" value="XM_059744199.1"/>
</dbReference>
<dbReference type="KEGG" id="ang:An14g03860"/>
<dbReference type="VEuPathDB" id="FungiDB:An14g03860"/>